<keyword evidence="7 14" id="KW-0418">Kinase</keyword>
<dbReference type="NCBIfam" id="TIGR01498">
    <property type="entry name" value="folK"/>
    <property type="match status" value="1"/>
</dbReference>
<dbReference type="KEGG" id="htq:FRZ44_20190"/>
<evidence type="ECO:0000256" key="6">
    <source>
        <dbReference type="ARBA" id="ARBA00022741"/>
    </source>
</evidence>
<accession>A0A5J6MGW1</accession>
<evidence type="ECO:0000259" key="13">
    <source>
        <dbReference type="Pfam" id="PF01288"/>
    </source>
</evidence>
<evidence type="ECO:0000313" key="14">
    <source>
        <dbReference type="EMBL" id="QEX16724.1"/>
    </source>
</evidence>
<evidence type="ECO:0000256" key="2">
    <source>
        <dbReference type="ARBA" id="ARBA00005810"/>
    </source>
</evidence>
<gene>
    <name evidence="14" type="ORF">FRZ44_20190</name>
</gene>
<dbReference type="PANTHER" id="PTHR43071">
    <property type="entry name" value="2-AMINO-4-HYDROXY-6-HYDROXYMETHYLDIHYDROPTERIDINE PYROPHOSPHOKINASE"/>
    <property type="match status" value="1"/>
</dbReference>
<feature type="domain" description="7,8-dihydro-6-hydroxymethylpterin-pyrophosphokinase" evidence="13">
    <location>
        <begin position="11"/>
        <end position="143"/>
    </location>
</feature>
<dbReference type="InterPro" id="IPR000550">
    <property type="entry name" value="Hppk"/>
</dbReference>
<dbReference type="GO" id="GO:0016301">
    <property type="term" value="F:kinase activity"/>
    <property type="evidence" value="ECO:0007669"/>
    <property type="project" value="UniProtKB-KW"/>
</dbReference>
<protein>
    <recommendedName>
        <fullName evidence="4">2-amino-4-hydroxy-6-hydroxymethyldihydropteridine pyrophosphokinase</fullName>
        <ecNumber evidence="3">2.7.6.3</ecNumber>
    </recommendedName>
    <alternativeName>
        <fullName evidence="11">6-hydroxymethyl-7,8-dihydropterin pyrophosphokinase</fullName>
    </alternativeName>
    <alternativeName>
        <fullName evidence="12">7,8-dihydro-6-hydroxymethylpterin-pyrophosphokinase</fullName>
    </alternativeName>
</protein>
<keyword evidence="5" id="KW-0808">Transferase</keyword>
<reference evidence="14 15" key="1">
    <citation type="submission" date="2019-08" db="EMBL/GenBank/DDBJ databases">
        <title>Hyperibacter terrae gen. nov., sp. nov. and Hyperibacter viscosus sp. nov., two new members in the family Rhodospirillaceae isolated from the rhizosphere of Hypericum perforatum.</title>
        <authorList>
            <person name="Noviana Z."/>
        </authorList>
    </citation>
    <scope>NUCLEOTIDE SEQUENCE [LARGE SCALE GENOMIC DNA]</scope>
    <source>
        <strain evidence="14 15">R5913</strain>
    </source>
</reference>
<evidence type="ECO:0000256" key="11">
    <source>
        <dbReference type="ARBA" id="ARBA00029766"/>
    </source>
</evidence>
<dbReference type="InterPro" id="IPR035907">
    <property type="entry name" value="Hppk_sf"/>
</dbReference>
<dbReference type="OrthoDB" id="9808041at2"/>
<dbReference type="UniPathway" id="UPA00077">
    <property type="reaction ID" value="UER00155"/>
</dbReference>
<evidence type="ECO:0000256" key="3">
    <source>
        <dbReference type="ARBA" id="ARBA00013253"/>
    </source>
</evidence>
<keyword evidence="15" id="KW-1185">Reference proteome</keyword>
<evidence type="ECO:0000256" key="7">
    <source>
        <dbReference type="ARBA" id="ARBA00022777"/>
    </source>
</evidence>
<dbReference type="CDD" id="cd00483">
    <property type="entry name" value="HPPK"/>
    <property type="match status" value="1"/>
</dbReference>
<dbReference type="PANTHER" id="PTHR43071:SF1">
    <property type="entry name" value="2-AMINO-4-HYDROXY-6-HYDROXYMETHYLDIHYDROPTERIDINE PYROPHOSPHOKINASE"/>
    <property type="match status" value="1"/>
</dbReference>
<evidence type="ECO:0000256" key="9">
    <source>
        <dbReference type="ARBA" id="ARBA00022909"/>
    </source>
</evidence>
<dbReference type="EMBL" id="CP042906">
    <property type="protein sequence ID" value="QEX16724.1"/>
    <property type="molecule type" value="Genomic_DNA"/>
</dbReference>
<sequence length="172" mass="18790">MTASGNETILIALGANLPSPRFGAPRATLEAALAAIAAKGVRILRRSSWWESEPVPASDQPWYVNGVAAVATALEPVALLRLLHGVEAEFGRIRGARNEARLLDLDLLAYGDRRREGPEPPLLPHPRLADRAFVLLPLAEVAPDWRHPVSQETVRQLIARLPAGQKIRRIEA</sequence>
<comment type="function">
    <text evidence="10">Catalyzes the transfer of pyrophosphate from adenosine triphosphate (ATP) to 6-hydroxymethyl-7,8-dihydropterin, an enzymatic step in folate biosynthesis pathway.</text>
</comment>
<dbReference type="GO" id="GO:0046654">
    <property type="term" value="P:tetrahydrofolate biosynthetic process"/>
    <property type="evidence" value="ECO:0007669"/>
    <property type="project" value="UniProtKB-UniPathway"/>
</dbReference>
<evidence type="ECO:0000256" key="12">
    <source>
        <dbReference type="ARBA" id="ARBA00033413"/>
    </source>
</evidence>
<comment type="pathway">
    <text evidence="1">Cofactor biosynthesis; tetrahydrofolate biosynthesis; 2-amino-4-hydroxy-6-hydroxymethyl-7,8-dihydropteridine diphosphate from 7,8-dihydroneopterin triphosphate: step 4/4.</text>
</comment>
<dbReference type="AlphaFoldDB" id="A0A5J6MGW1"/>
<keyword evidence="8" id="KW-0067">ATP-binding</keyword>
<evidence type="ECO:0000256" key="10">
    <source>
        <dbReference type="ARBA" id="ARBA00029409"/>
    </source>
</evidence>
<evidence type="ECO:0000313" key="15">
    <source>
        <dbReference type="Proteomes" id="UP000326202"/>
    </source>
</evidence>
<dbReference type="SUPFAM" id="SSF55083">
    <property type="entry name" value="6-hydroxymethyl-7,8-dihydropterin pyrophosphokinase, HPPK"/>
    <property type="match status" value="1"/>
</dbReference>
<dbReference type="Gene3D" id="3.30.70.560">
    <property type="entry name" value="7,8-Dihydro-6-hydroxymethylpterin-pyrophosphokinase HPPK"/>
    <property type="match status" value="1"/>
</dbReference>
<organism evidence="14 15">
    <name type="scientific">Hypericibacter terrae</name>
    <dbReference type="NCBI Taxonomy" id="2602015"/>
    <lineage>
        <taxon>Bacteria</taxon>
        <taxon>Pseudomonadati</taxon>
        <taxon>Pseudomonadota</taxon>
        <taxon>Alphaproteobacteria</taxon>
        <taxon>Rhodospirillales</taxon>
        <taxon>Dongiaceae</taxon>
        <taxon>Hypericibacter</taxon>
    </lineage>
</organism>
<name>A0A5J6MGW1_9PROT</name>
<dbReference type="GO" id="GO:0003848">
    <property type="term" value="F:2-amino-4-hydroxy-6-hydroxymethyldihydropteridine diphosphokinase activity"/>
    <property type="evidence" value="ECO:0007669"/>
    <property type="project" value="UniProtKB-EC"/>
</dbReference>
<keyword evidence="6" id="KW-0547">Nucleotide-binding</keyword>
<dbReference type="GO" id="GO:0046656">
    <property type="term" value="P:folic acid biosynthetic process"/>
    <property type="evidence" value="ECO:0007669"/>
    <property type="project" value="UniProtKB-KW"/>
</dbReference>
<evidence type="ECO:0000256" key="5">
    <source>
        <dbReference type="ARBA" id="ARBA00022679"/>
    </source>
</evidence>
<dbReference type="Pfam" id="PF01288">
    <property type="entry name" value="HPPK"/>
    <property type="match status" value="1"/>
</dbReference>
<evidence type="ECO:0000256" key="4">
    <source>
        <dbReference type="ARBA" id="ARBA00016218"/>
    </source>
</evidence>
<keyword evidence="9" id="KW-0289">Folate biosynthesis</keyword>
<evidence type="ECO:0000256" key="8">
    <source>
        <dbReference type="ARBA" id="ARBA00022840"/>
    </source>
</evidence>
<dbReference type="GO" id="GO:0005524">
    <property type="term" value="F:ATP binding"/>
    <property type="evidence" value="ECO:0007669"/>
    <property type="project" value="UniProtKB-KW"/>
</dbReference>
<comment type="similarity">
    <text evidence="2">Belongs to the HPPK family.</text>
</comment>
<dbReference type="EC" id="2.7.6.3" evidence="3"/>
<dbReference type="Proteomes" id="UP000326202">
    <property type="component" value="Chromosome"/>
</dbReference>
<evidence type="ECO:0000256" key="1">
    <source>
        <dbReference type="ARBA" id="ARBA00005051"/>
    </source>
</evidence>
<proteinExistence type="inferred from homology"/>
<dbReference type="RefSeq" id="WP_151177045.1">
    <property type="nucleotide sequence ID" value="NZ_CP042906.1"/>
</dbReference>